<dbReference type="InterPro" id="IPR001678">
    <property type="entry name" value="MeTrfase_RsmB-F_NOP2_dom"/>
</dbReference>
<dbReference type="InterPro" id="IPR029063">
    <property type="entry name" value="SAM-dependent_MTases_sf"/>
</dbReference>
<keyword evidence="10" id="KW-1185">Reference proteome</keyword>
<dbReference type="Pfam" id="PF01189">
    <property type="entry name" value="Methyltr_RsmB-F"/>
    <property type="match status" value="1"/>
</dbReference>
<evidence type="ECO:0000256" key="2">
    <source>
        <dbReference type="ARBA" id="ARBA00022490"/>
    </source>
</evidence>
<dbReference type="CDD" id="cd21147">
    <property type="entry name" value="RsmF_methylt_CTD1"/>
    <property type="match status" value="1"/>
</dbReference>
<name>A0A0D1A8I0_9LACO</name>
<evidence type="ECO:0000256" key="7">
    <source>
        <dbReference type="PROSITE-ProRule" id="PRU01023"/>
    </source>
</evidence>
<evidence type="ECO:0000256" key="6">
    <source>
        <dbReference type="ARBA" id="ARBA00022884"/>
    </source>
</evidence>
<evidence type="ECO:0000259" key="8">
    <source>
        <dbReference type="PROSITE" id="PS51686"/>
    </source>
</evidence>
<dbReference type="Proteomes" id="UP000032279">
    <property type="component" value="Unassembled WGS sequence"/>
</dbReference>
<dbReference type="GO" id="GO:0008757">
    <property type="term" value="F:S-adenosylmethionine-dependent methyltransferase activity"/>
    <property type="evidence" value="ECO:0007669"/>
    <property type="project" value="InterPro"/>
</dbReference>
<dbReference type="OrthoDB" id="9810297at2"/>
<dbReference type="GO" id="GO:0008173">
    <property type="term" value="F:RNA methyltransferase activity"/>
    <property type="evidence" value="ECO:0007669"/>
    <property type="project" value="InterPro"/>
</dbReference>
<keyword evidence="2" id="KW-0963">Cytoplasm</keyword>
<feature type="binding site" evidence="7">
    <location>
        <position position="128"/>
    </location>
    <ligand>
        <name>S-adenosyl-L-methionine</name>
        <dbReference type="ChEBI" id="CHEBI:59789"/>
    </ligand>
</feature>
<comment type="caution">
    <text evidence="9">The sequence shown here is derived from an EMBL/GenBank/DDBJ whole genome shotgun (WGS) entry which is preliminary data.</text>
</comment>
<dbReference type="STRING" id="1335616.WDC_0341"/>
<feature type="domain" description="SAM-dependent MTase RsmB/NOP-type" evidence="8">
    <location>
        <begin position="1"/>
        <end position="296"/>
    </location>
</feature>
<dbReference type="Pfam" id="PF17125">
    <property type="entry name" value="Methyltr_RsmF_N"/>
    <property type="match status" value="1"/>
</dbReference>
<feature type="binding site" evidence="7">
    <location>
        <begin position="104"/>
        <end position="110"/>
    </location>
    <ligand>
        <name>S-adenosyl-L-methionine</name>
        <dbReference type="ChEBI" id="CHEBI:59789"/>
    </ligand>
</feature>
<gene>
    <name evidence="9" type="ORF">WDC_0341</name>
</gene>
<dbReference type="InterPro" id="IPR018314">
    <property type="entry name" value="RsmB/NOL1/NOP2-like_CS"/>
</dbReference>
<dbReference type="InterPro" id="IPR031341">
    <property type="entry name" value="Methyltr_RsmF_N"/>
</dbReference>
<reference evidence="9 10" key="1">
    <citation type="submission" date="2013-08" db="EMBL/GenBank/DDBJ databases">
        <title>Lactobacillus wasatchii sp. WDC04, a late gas producing bacteria isolated from aged chedder cheese.</title>
        <authorList>
            <person name="Oberg C.J."/>
            <person name="Culumber M."/>
            <person name="McMahon D.J."/>
            <person name="Broadbent J.R."/>
            <person name="Oberg T.S."/>
            <person name="Ortaki F."/>
        </authorList>
    </citation>
    <scope>NUCLEOTIDE SEQUENCE [LARGE SCALE GENOMIC DNA]</scope>
    <source>
        <strain evidence="9 10">WDC04</strain>
    </source>
</reference>
<dbReference type="PANTHER" id="PTHR22807:SF30">
    <property type="entry name" value="28S RRNA (CYTOSINE(4447)-C(5))-METHYLTRANSFERASE-RELATED"/>
    <property type="match status" value="1"/>
</dbReference>
<evidence type="ECO:0000256" key="5">
    <source>
        <dbReference type="ARBA" id="ARBA00022691"/>
    </source>
</evidence>
<dbReference type="CDD" id="cd02440">
    <property type="entry name" value="AdoMet_MTases"/>
    <property type="match status" value="1"/>
</dbReference>
<evidence type="ECO:0000313" key="10">
    <source>
        <dbReference type="Proteomes" id="UP000032279"/>
    </source>
</evidence>
<dbReference type="PANTHER" id="PTHR22807">
    <property type="entry name" value="NOP2 YEAST -RELATED NOL1/NOP2/FMU SUN DOMAIN-CONTAINING"/>
    <property type="match status" value="1"/>
</dbReference>
<dbReference type="RefSeq" id="WP_044010070.1">
    <property type="nucleotide sequence ID" value="NZ_AWTT01000005.1"/>
</dbReference>
<feature type="active site" description="Nucleophile" evidence="7">
    <location>
        <position position="226"/>
    </location>
</feature>
<dbReference type="GO" id="GO:0001510">
    <property type="term" value="P:RNA methylation"/>
    <property type="evidence" value="ECO:0007669"/>
    <property type="project" value="InterPro"/>
</dbReference>
<dbReference type="SUPFAM" id="SSF53335">
    <property type="entry name" value="S-adenosyl-L-methionine-dependent methyltransferases"/>
    <property type="match status" value="1"/>
</dbReference>
<evidence type="ECO:0000256" key="1">
    <source>
        <dbReference type="ARBA" id="ARBA00007494"/>
    </source>
</evidence>
<sequence>MELPTEFIQKYQQLLGSESTDFLASFQQPSLNGYRINPLKQDSVSDPNYLNNEKIDYVDNGFFGSVNGKSIDHTAGYLYSQEPSAMYVGEVVDPQPNERVLDLCAAPGGKSTQLVAKMNNTGLLVSNEIFRKRANILAENLERWGAKNTLITNASPDKLAPKFPTFFDRILVDAPCSGEGMFRKDPAAADYWNLDYPEECANRQRKILASAMQMLRPGGTLVYSTCTFAPEEDEQIIAWLLEKYPDLSLEPIKKYAGMDSGMPQWADNNPDLTKTVRLFPHHIKGEGHFIAKLKLAPSDTDKQSQPIQQTTTLPKDQMALFNEFMTETLPQLHFTNLITFGDQLYTLPADTPDLNHLSVIRPGLHLGTFKKRRFEPSFALALTLSAADVKNKIEITEAQWRAYVHGDTLSLQHQLAKGWYLLLCAGHSICFGKVVNQTVKNFYPKGLRF</sequence>
<dbReference type="GO" id="GO:0003723">
    <property type="term" value="F:RNA binding"/>
    <property type="evidence" value="ECO:0007669"/>
    <property type="project" value="UniProtKB-UniRule"/>
</dbReference>
<dbReference type="Gene3D" id="2.30.130.60">
    <property type="match status" value="1"/>
</dbReference>
<proteinExistence type="inferred from homology"/>
<dbReference type="InterPro" id="IPR023267">
    <property type="entry name" value="RCMT"/>
</dbReference>
<dbReference type="AlphaFoldDB" id="A0A0D1A8I0"/>
<dbReference type="PRINTS" id="PR02008">
    <property type="entry name" value="RCMTFAMILY"/>
</dbReference>
<keyword evidence="5 7" id="KW-0949">S-adenosyl-L-methionine</keyword>
<feature type="binding site" evidence="7">
    <location>
        <position position="173"/>
    </location>
    <ligand>
        <name>S-adenosyl-L-methionine</name>
        <dbReference type="ChEBI" id="CHEBI:59789"/>
    </ligand>
</feature>
<dbReference type="PROSITE" id="PS01153">
    <property type="entry name" value="NOL1_NOP2_SUN"/>
    <property type="match status" value="1"/>
</dbReference>
<keyword evidence="4 7" id="KW-0808">Transferase</keyword>
<dbReference type="InterPro" id="IPR027391">
    <property type="entry name" value="Nol1_Nop2_Fmu_2"/>
</dbReference>
<evidence type="ECO:0000256" key="3">
    <source>
        <dbReference type="ARBA" id="ARBA00022603"/>
    </source>
</evidence>
<protein>
    <submittedName>
        <fullName evidence="9">tRNA and rRNA cytosine-C5-methylase</fullName>
    </submittedName>
</protein>
<keyword evidence="3 7" id="KW-0489">Methyltransferase</keyword>
<dbReference type="InterPro" id="IPR011023">
    <property type="entry name" value="Nop2p"/>
</dbReference>
<dbReference type="Gene3D" id="3.30.70.1170">
    <property type="entry name" value="Sun protein, domain 3"/>
    <property type="match status" value="1"/>
</dbReference>
<organism evidence="9 10">
    <name type="scientific">Paucilactobacillus wasatchensis</name>
    <dbReference type="NCBI Taxonomy" id="1335616"/>
    <lineage>
        <taxon>Bacteria</taxon>
        <taxon>Bacillati</taxon>
        <taxon>Bacillota</taxon>
        <taxon>Bacilli</taxon>
        <taxon>Lactobacillales</taxon>
        <taxon>Lactobacillaceae</taxon>
        <taxon>Paucilactobacillus</taxon>
    </lineage>
</organism>
<keyword evidence="6 7" id="KW-0694">RNA-binding</keyword>
<dbReference type="EMBL" id="AWTT01000005">
    <property type="protein sequence ID" value="KIS04002.1"/>
    <property type="molecule type" value="Genomic_DNA"/>
</dbReference>
<dbReference type="Pfam" id="PF13636">
    <property type="entry name" value="Methyltranf_PUA"/>
    <property type="match status" value="1"/>
</dbReference>
<evidence type="ECO:0000256" key="4">
    <source>
        <dbReference type="ARBA" id="ARBA00022679"/>
    </source>
</evidence>
<dbReference type="Pfam" id="PF17126">
    <property type="entry name" value="RsmF_methylt_CI"/>
    <property type="match status" value="1"/>
</dbReference>
<dbReference type="InterPro" id="IPR031340">
    <property type="entry name" value="RsmF_methylt_CI"/>
</dbReference>
<dbReference type="GO" id="GO:0006396">
    <property type="term" value="P:RNA processing"/>
    <property type="evidence" value="ECO:0007669"/>
    <property type="project" value="InterPro"/>
</dbReference>
<dbReference type="Gene3D" id="3.40.50.150">
    <property type="entry name" value="Vaccinia Virus protein VP39"/>
    <property type="match status" value="1"/>
</dbReference>
<dbReference type="NCBIfam" id="TIGR00446">
    <property type="entry name" value="nop2p"/>
    <property type="match status" value="1"/>
</dbReference>
<dbReference type="PROSITE" id="PS51686">
    <property type="entry name" value="SAM_MT_RSMB_NOP"/>
    <property type="match status" value="1"/>
</dbReference>
<comment type="similarity">
    <text evidence="1 7">Belongs to the class I-like SAM-binding methyltransferase superfamily. RsmB/NOP family.</text>
</comment>
<comment type="caution">
    <text evidence="7">Lacks conserved residue(s) required for the propagation of feature annotation.</text>
</comment>
<accession>A0A0D1A8I0</accession>
<evidence type="ECO:0000313" key="9">
    <source>
        <dbReference type="EMBL" id="KIS04002.1"/>
    </source>
</evidence>
<dbReference type="PATRIC" id="fig|1335616.4.peg.341"/>
<dbReference type="InterPro" id="IPR049560">
    <property type="entry name" value="MeTrfase_RsmB-F_NOP2_cat"/>
</dbReference>